<dbReference type="AlphaFoldDB" id="A0A0G4ECK4"/>
<name>A0A0G4ECK4_VITBC</name>
<dbReference type="SUPFAM" id="SSF51182">
    <property type="entry name" value="RmlC-like cupins"/>
    <property type="match status" value="1"/>
</dbReference>
<gene>
    <name evidence="5" type="ORF">Vbra_11359</name>
</gene>
<dbReference type="InParanoid" id="A0A0G4ECK4"/>
<sequence length="339" mass="36643">MTPANRSSGRSVGALSSTPKIQRVFEQAQRTFQGTVPTADSVNRLRLLIEQLGSEDLGLKRPPASSPPDDGDAASASAHEPPHTSGAPTQVPTPAGGMHHQDPPTTAIAWMDIYENEHFEVKLFIIPPGHGLPIHDHPGMLVISKVLFGTLSVRAFHILDDPRAGPNRPESAVFKVTDSHLCGFHQPQPFSADIGRHRPAACTFDGWVAGSGDTMPAGAPEVVCRTDDDRKARQLFPTTRLVLPGRDNVHEFVAVTTCAVLDVMGPPYADQQGRECRYYHVETDKSVVTADEGGAPDADVYLRESAQPSSYRTVDIPYTGPPLFTGRSRGAQVHTHHHA</sequence>
<reference evidence="5 6" key="1">
    <citation type="submission" date="2014-11" db="EMBL/GenBank/DDBJ databases">
        <authorList>
            <person name="Zhu J."/>
            <person name="Qi W."/>
            <person name="Song R."/>
        </authorList>
    </citation>
    <scope>NUCLEOTIDE SEQUENCE [LARGE SCALE GENOMIC DNA]</scope>
</reference>
<proteinExistence type="predicted"/>
<organism evidence="5 6">
    <name type="scientific">Vitrella brassicaformis (strain CCMP3155)</name>
    <dbReference type="NCBI Taxonomy" id="1169540"/>
    <lineage>
        <taxon>Eukaryota</taxon>
        <taxon>Sar</taxon>
        <taxon>Alveolata</taxon>
        <taxon>Colpodellida</taxon>
        <taxon>Vitrellaceae</taxon>
        <taxon>Vitrella</taxon>
    </lineage>
</organism>
<evidence type="ECO:0000313" key="6">
    <source>
        <dbReference type="Proteomes" id="UP000041254"/>
    </source>
</evidence>
<keyword evidence="3" id="KW-0408">Iron</keyword>
<dbReference type="Pfam" id="PF07847">
    <property type="entry name" value="PCO_ADO"/>
    <property type="match status" value="2"/>
</dbReference>
<dbReference type="OrthoDB" id="271433at2759"/>
<keyword evidence="1" id="KW-0479">Metal-binding</keyword>
<dbReference type="EMBL" id="CDMY01000185">
    <property type="protein sequence ID" value="CEL93704.1"/>
    <property type="molecule type" value="Genomic_DNA"/>
</dbReference>
<dbReference type="InterPro" id="IPR014710">
    <property type="entry name" value="RmlC-like_jellyroll"/>
</dbReference>
<evidence type="ECO:0000256" key="2">
    <source>
        <dbReference type="ARBA" id="ARBA00023002"/>
    </source>
</evidence>
<evidence type="ECO:0000256" key="3">
    <source>
        <dbReference type="ARBA" id="ARBA00023004"/>
    </source>
</evidence>
<accession>A0A0G4ECK4</accession>
<dbReference type="GO" id="GO:0016702">
    <property type="term" value="F:oxidoreductase activity, acting on single donors with incorporation of molecular oxygen, incorporation of two atoms of oxygen"/>
    <property type="evidence" value="ECO:0007669"/>
    <property type="project" value="InterPro"/>
</dbReference>
<dbReference type="PANTHER" id="PTHR22966">
    <property type="entry name" value="2-AMINOETHANETHIOL DIOXYGENASE"/>
    <property type="match status" value="1"/>
</dbReference>
<dbReference type="PhylomeDB" id="A0A0G4ECK4"/>
<dbReference type="InterPro" id="IPR012864">
    <property type="entry name" value="PCO/ADO"/>
</dbReference>
<dbReference type="PANTHER" id="PTHR22966:SF61">
    <property type="entry name" value="2-AMINOETHANETHIOL DIOXYGENASE"/>
    <property type="match status" value="1"/>
</dbReference>
<dbReference type="InterPro" id="IPR011051">
    <property type="entry name" value="RmlC_Cupin_sf"/>
</dbReference>
<dbReference type="Proteomes" id="UP000041254">
    <property type="component" value="Unassembled WGS sequence"/>
</dbReference>
<keyword evidence="2" id="KW-0560">Oxidoreductase</keyword>
<dbReference type="Gene3D" id="2.60.120.10">
    <property type="entry name" value="Jelly Rolls"/>
    <property type="match status" value="1"/>
</dbReference>
<dbReference type="STRING" id="1169540.A0A0G4ECK4"/>
<dbReference type="GO" id="GO:0046872">
    <property type="term" value="F:metal ion binding"/>
    <property type="evidence" value="ECO:0007669"/>
    <property type="project" value="UniProtKB-KW"/>
</dbReference>
<protein>
    <submittedName>
        <fullName evidence="5">Uncharacterized protein</fullName>
    </submittedName>
</protein>
<evidence type="ECO:0000256" key="1">
    <source>
        <dbReference type="ARBA" id="ARBA00022723"/>
    </source>
</evidence>
<evidence type="ECO:0000256" key="4">
    <source>
        <dbReference type="SAM" id="MobiDB-lite"/>
    </source>
</evidence>
<keyword evidence="6" id="KW-1185">Reference proteome</keyword>
<evidence type="ECO:0000313" key="5">
    <source>
        <dbReference type="EMBL" id="CEL93704.1"/>
    </source>
</evidence>
<feature type="region of interest" description="Disordered" evidence="4">
    <location>
        <begin position="53"/>
        <end position="104"/>
    </location>
</feature>
<dbReference type="VEuPathDB" id="CryptoDB:Vbra_11359"/>